<gene>
    <name evidence="1" type="ORF">ILUMI_10216</name>
</gene>
<accession>A0A8K0D3N8</accession>
<comment type="caution">
    <text evidence="1">The sequence shown here is derived from an EMBL/GenBank/DDBJ whole genome shotgun (WGS) entry which is preliminary data.</text>
</comment>
<proteinExistence type="predicted"/>
<dbReference type="EMBL" id="VTPC01005486">
    <property type="protein sequence ID" value="KAF2895953.1"/>
    <property type="molecule type" value="Genomic_DNA"/>
</dbReference>
<protein>
    <submittedName>
        <fullName evidence="1">Uncharacterized protein</fullName>
    </submittedName>
</protein>
<evidence type="ECO:0000313" key="1">
    <source>
        <dbReference type="EMBL" id="KAF2895953.1"/>
    </source>
</evidence>
<reference evidence="1" key="1">
    <citation type="submission" date="2019-08" db="EMBL/GenBank/DDBJ databases">
        <title>The genome of the North American firefly Photinus pyralis.</title>
        <authorList>
            <consortium name="Photinus pyralis genome working group"/>
            <person name="Fallon T.R."/>
            <person name="Sander Lower S.E."/>
            <person name="Weng J.-K."/>
        </authorList>
    </citation>
    <scope>NUCLEOTIDE SEQUENCE</scope>
    <source>
        <strain evidence="1">TRF0915ILg1</strain>
        <tissue evidence="1">Whole body</tissue>
    </source>
</reference>
<sequence length="308" mass="35074">MTQIFKFHEWVDCISLENINNLEIVEIEECLVEIKTLYQSFKELCLYNETNDQSDILEQLEQGPPLLKPEESQWPILPINNLDELPELKVQNCVSAHSSGPIAVLAYPIETPESKCVDMKEYWKEQGLLKANGEIDWDKMHDFILEGVQEGKSKQEAEAIVKRLMDACHNVHGDSLRQIVLNDNESDIFATEDSFGESDNDSENKEWLENSYVQPVFAGTSSDRPFGISNTVKINMHRPLSCFEVQSRKRFPKDELRSDRSLKKGDSDSVMRGIVGISKWKDRGTKSVGVTMHNAADTTFVLRTDKSS</sequence>
<evidence type="ECO:0000313" key="2">
    <source>
        <dbReference type="Proteomes" id="UP000801492"/>
    </source>
</evidence>
<dbReference type="AlphaFoldDB" id="A0A8K0D3N8"/>
<dbReference type="Proteomes" id="UP000801492">
    <property type="component" value="Unassembled WGS sequence"/>
</dbReference>
<name>A0A8K0D3N8_IGNLU</name>
<organism evidence="1 2">
    <name type="scientific">Ignelater luminosus</name>
    <name type="common">Cucubano</name>
    <name type="synonym">Pyrophorus luminosus</name>
    <dbReference type="NCBI Taxonomy" id="2038154"/>
    <lineage>
        <taxon>Eukaryota</taxon>
        <taxon>Metazoa</taxon>
        <taxon>Ecdysozoa</taxon>
        <taxon>Arthropoda</taxon>
        <taxon>Hexapoda</taxon>
        <taxon>Insecta</taxon>
        <taxon>Pterygota</taxon>
        <taxon>Neoptera</taxon>
        <taxon>Endopterygota</taxon>
        <taxon>Coleoptera</taxon>
        <taxon>Polyphaga</taxon>
        <taxon>Elateriformia</taxon>
        <taxon>Elateroidea</taxon>
        <taxon>Elateridae</taxon>
        <taxon>Agrypninae</taxon>
        <taxon>Pyrophorini</taxon>
        <taxon>Ignelater</taxon>
    </lineage>
</organism>
<keyword evidence="2" id="KW-1185">Reference proteome</keyword>